<feature type="domain" description="Cupin type-2" evidence="1">
    <location>
        <begin position="48"/>
        <end position="118"/>
    </location>
</feature>
<name>A0A1B9DR85_9FLAO</name>
<dbReference type="AlphaFoldDB" id="A0A1B9DR85"/>
<dbReference type="STRING" id="551990.SAMN05192550_1356"/>
<reference evidence="3 5" key="3">
    <citation type="submission" date="2016-10" db="EMBL/GenBank/DDBJ databases">
        <authorList>
            <person name="Varghese N."/>
            <person name="Submissions S."/>
        </authorList>
    </citation>
    <scope>NUCLEOTIDE SEQUENCE [LARGE SCALE GENOMIC DNA]</scope>
    <source>
        <strain evidence="3 5">Gm-149</strain>
    </source>
</reference>
<dbReference type="RefSeq" id="WP_066326629.1">
    <property type="nucleotide sequence ID" value="NZ_BJVF01000001.1"/>
</dbReference>
<dbReference type="InterPro" id="IPR014710">
    <property type="entry name" value="RmlC-like_jellyroll"/>
</dbReference>
<organism evidence="2 4">
    <name type="scientific">Flavobacterium glycines</name>
    <dbReference type="NCBI Taxonomy" id="551990"/>
    <lineage>
        <taxon>Bacteria</taxon>
        <taxon>Pseudomonadati</taxon>
        <taxon>Bacteroidota</taxon>
        <taxon>Flavobacteriia</taxon>
        <taxon>Flavobacteriales</taxon>
        <taxon>Flavobacteriaceae</taxon>
        <taxon>Flavobacterium</taxon>
    </lineage>
</organism>
<dbReference type="EMBL" id="FNEO01000001">
    <property type="protein sequence ID" value="SDI99327.1"/>
    <property type="molecule type" value="Genomic_DNA"/>
</dbReference>
<evidence type="ECO:0000313" key="2">
    <source>
        <dbReference type="EMBL" id="OCB72185.1"/>
    </source>
</evidence>
<gene>
    <name evidence="2" type="ORF">FBGL_05815</name>
    <name evidence="3" type="ORF">SAMN05192550_1356</name>
</gene>
<accession>A0A1B9DR85</accession>
<dbReference type="Pfam" id="PF07883">
    <property type="entry name" value="Cupin_2"/>
    <property type="match status" value="1"/>
</dbReference>
<dbReference type="Proteomes" id="UP000182367">
    <property type="component" value="Unassembled WGS sequence"/>
</dbReference>
<dbReference type="InterPro" id="IPR011051">
    <property type="entry name" value="RmlC_Cupin_sf"/>
</dbReference>
<dbReference type="Proteomes" id="UP000093226">
    <property type="component" value="Unassembled WGS sequence"/>
</dbReference>
<evidence type="ECO:0000313" key="4">
    <source>
        <dbReference type="Proteomes" id="UP000093226"/>
    </source>
</evidence>
<sequence length="132" mass="14981">MKRSTLVIVEGLLFFLLCHLNLSAQMMNNKDKVMGRELANSKLIHASEVVLEPGKKTIMHTHPAHFYYALTDVNLKVSYQDGKVEMYKMKAGESGISEPERPHTTQNIGSKTAKFLIVELKEHPYKAPKLKK</sequence>
<dbReference type="SUPFAM" id="SSF51182">
    <property type="entry name" value="RmlC-like cupins"/>
    <property type="match status" value="1"/>
</dbReference>
<keyword evidence="5" id="KW-1185">Reference proteome</keyword>
<evidence type="ECO:0000313" key="5">
    <source>
        <dbReference type="Proteomes" id="UP000182367"/>
    </source>
</evidence>
<reference evidence="2" key="2">
    <citation type="submission" date="2016-03" db="EMBL/GenBank/DDBJ databases">
        <authorList>
            <person name="Ploux O."/>
        </authorList>
    </citation>
    <scope>NUCLEOTIDE SEQUENCE</scope>
    <source>
        <strain evidence="2">NBRC 105008</strain>
    </source>
</reference>
<evidence type="ECO:0000259" key="1">
    <source>
        <dbReference type="Pfam" id="PF07883"/>
    </source>
</evidence>
<comment type="caution">
    <text evidence="2">The sequence shown here is derived from an EMBL/GenBank/DDBJ whole genome shotgun (WGS) entry which is preliminary data.</text>
</comment>
<proteinExistence type="predicted"/>
<protein>
    <submittedName>
        <fullName evidence="3">Cupin domain-containing protein</fullName>
    </submittedName>
</protein>
<dbReference type="EMBL" id="LVEO01000013">
    <property type="protein sequence ID" value="OCB72185.1"/>
    <property type="molecule type" value="Genomic_DNA"/>
</dbReference>
<dbReference type="OrthoDB" id="1363445at2"/>
<dbReference type="Gene3D" id="2.60.120.10">
    <property type="entry name" value="Jelly Rolls"/>
    <property type="match status" value="1"/>
</dbReference>
<evidence type="ECO:0000313" key="3">
    <source>
        <dbReference type="EMBL" id="SDI99327.1"/>
    </source>
</evidence>
<reference evidence="4" key="1">
    <citation type="submission" date="2016-03" db="EMBL/GenBank/DDBJ databases">
        <title>Draft genome sequence of Paenibacillus glacialis DSM 22343.</title>
        <authorList>
            <person name="Shin S.-K."/>
            <person name="Yi H."/>
        </authorList>
    </citation>
    <scope>NUCLEOTIDE SEQUENCE [LARGE SCALE GENOMIC DNA]</scope>
    <source>
        <strain evidence="4">NBRC 105008</strain>
    </source>
</reference>
<dbReference type="InterPro" id="IPR013096">
    <property type="entry name" value="Cupin_2"/>
</dbReference>